<reference evidence="9" key="1">
    <citation type="submission" date="2023-09" db="UniProtKB">
        <authorList>
            <consortium name="Ensembl"/>
        </authorList>
    </citation>
    <scope>IDENTIFICATION</scope>
</reference>
<dbReference type="PANTHER" id="PTHR48071">
    <property type="entry name" value="SRCR DOMAIN-CONTAINING PROTEIN"/>
    <property type="match status" value="1"/>
</dbReference>
<comment type="caution">
    <text evidence="7">Lacks conserved residue(s) required for the propagation of feature annotation.</text>
</comment>
<feature type="domain" description="SRCR" evidence="8">
    <location>
        <begin position="175"/>
        <end position="276"/>
    </location>
</feature>
<dbReference type="Ensembl" id="ENSSPAT00000012065.1">
    <property type="protein sequence ID" value="ENSSPAP00000011859.1"/>
    <property type="gene ID" value="ENSSPAG00000009006.1"/>
</dbReference>
<dbReference type="SUPFAM" id="SSF56487">
    <property type="entry name" value="SRCR-like"/>
    <property type="match status" value="2"/>
</dbReference>
<dbReference type="SMART" id="SM00202">
    <property type="entry name" value="SR"/>
    <property type="match status" value="2"/>
</dbReference>
<protein>
    <recommendedName>
        <fullName evidence="8">SRCR domain-containing protein</fullName>
    </recommendedName>
</protein>
<proteinExistence type="predicted"/>
<dbReference type="Gene3D" id="3.10.250.10">
    <property type="entry name" value="SRCR-like domain"/>
    <property type="match status" value="2"/>
</dbReference>
<keyword evidence="3" id="KW-0732">Signal</keyword>
<dbReference type="AlphaFoldDB" id="A0A3B5A0U9"/>
<evidence type="ECO:0000256" key="6">
    <source>
        <dbReference type="ARBA" id="ARBA00023180"/>
    </source>
</evidence>
<dbReference type="GeneTree" id="ENSGT00940000163299"/>
<evidence type="ECO:0000256" key="5">
    <source>
        <dbReference type="ARBA" id="ARBA00023157"/>
    </source>
</evidence>
<sequence>FIGVLGNSRLKDKHGLYEWMEPFIHGCTYETTRLALDHVFRDSFRHSVEMRPDSKKILLLGIHLNVSSVVSEYVRLVNGTSLCSGRLEVKFDQWSSVCEADFDLQDAAVVCRELGCGAPSVLWRALYGGVEAPWWTKEFQCGGQEAALMDCTSSASAGNTSSPGRAAGLTCSEPVRLVGGASRCAGALQVKLAEWKMVDASDWSPKAAAAACREMNCGSAVLTRSHSESSECPVWSVNSDCVEAGWRLRECSTLSMSSSIVELVCSGQCFFFSHCFHLQSAAFTEQQLPVTPPPETASVCMFTTSALL</sequence>
<dbReference type="GO" id="GO:0005886">
    <property type="term" value="C:plasma membrane"/>
    <property type="evidence" value="ECO:0007669"/>
    <property type="project" value="TreeGrafter"/>
</dbReference>
<evidence type="ECO:0000256" key="7">
    <source>
        <dbReference type="PROSITE-ProRule" id="PRU00196"/>
    </source>
</evidence>
<accession>A0A3B5A0U9</accession>
<dbReference type="STRING" id="144197.ENSSPAP00000011859"/>
<dbReference type="PROSITE" id="PS50287">
    <property type="entry name" value="SRCR_2"/>
    <property type="match status" value="2"/>
</dbReference>
<feature type="disulfide bond" evidence="7">
    <location>
        <begin position="141"/>
        <end position="151"/>
    </location>
</feature>
<keyword evidence="6" id="KW-0325">Glycoprotein</keyword>
<dbReference type="FunFam" id="3.10.250.10:FF:000013">
    <property type="entry name" value="CD163 molecule like 1"/>
    <property type="match status" value="1"/>
</dbReference>
<keyword evidence="4" id="KW-0677">Repeat</keyword>
<evidence type="ECO:0000256" key="1">
    <source>
        <dbReference type="ARBA" id="ARBA00004613"/>
    </source>
</evidence>
<dbReference type="Pfam" id="PF00530">
    <property type="entry name" value="SRCR"/>
    <property type="match status" value="2"/>
</dbReference>
<comment type="subcellular location">
    <subcellularLocation>
        <location evidence="1">Secreted</location>
    </subcellularLocation>
</comment>
<evidence type="ECO:0000256" key="4">
    <source>
        <dbReference type="ARBA" id="ARBA00022737"/>
    </source>
</evidence>
<dbReference type="GO" id="GO:0031638">
    <property type="term" value="P:zymogen activation"/>
    <property type="evidence" value="ECO:0007669"/>
    <property type="project" value="TreeGrafter"/>
</dbReference>
<keyword evidence="2" id="KW-0964">Secreted</keyword>
<dbReference type="InterPro" id="IPR001190">
    <property type="entry name" value="SRCR"/>
</dbReference>
<evidence type="ECO:0000256" key="2">
    <source>
        <dbReference type="ARBA" id="ARBA00022525"/>
    </source>
</evidence>
<name>A0A3B5A0U9_9TELE</name>
<dbReference type="InterPro" id="IPR036772">
    <property type="entry name" value="SRCR-like_dom_sf"/>
</dbReference>
<organism evidence="9">
    <name type="scientific">Stegastes partitus</name>
    <name type="common">bicolor damselfish</name>
    <dbReference type="NCBI Taxonomy" id="144197"/>
    <lineage>
        <taxon>Eukaryota</taxon>
        <taxon>Metazoa</taxon>
        <taxon>Chordata</taxon>
        <taxon>Craniata</taxon>
        <taxon>Vertebrata</taxon>
        <taxon>Euteleostomi</taxon>
        <taxon>Actinopterygii</taxon>
        <taxon>Neopterygii</taxon>
        <taxon>Teleostei</taxon>
        <taxon>Neoteleostei</taxon>
        <taxon>Acanthomorphata</taxon>
        <taxon>Ovalentaria</taxon>
        <taxon>Pomacentridae</taxon>
        <taxon>Stegastes</taxon>
    </lineage>
</organism>
<dbReference type="PRINTS" id="PR00258">
    <property type="entry name" value="SPERACTRCPTR"/>
</dbReference>
<evidence type="ECO:0000256" key="3">
    <source>
        <dbReference type="ARBA" id="ARBA00022729"/>
    </source>
</evidence>
<keyword evidence="5 7" id="KW-1015">Disulfide bond</keyword>
<feature type="disulfide bond" evidence="7">
    <location>
        <begin position="241"/>
        <end position="251"/>
    </location>
</feature>
<dbReference type="PANTHER" id="PTHR48071:SF15">
    <property type="entry name" value="SRCR DOMAIN-CONTAINING PROTEIN"/>
    <property type="match status" value="1"/>
</dbReference>
<evidence type="ECO:0000313" key="9">
    <source>
        <dbReference type="Ensembl" id="ENSSPAP00000011859.1"/>
    </source>
</evidence>
<dbReference type="GO" id="GO:0005615">
    <property type="term" value="C:extracellular space"/>
    <property type="evidence" value="ECO:0007669"/>
    <property type="project" value="TreeGrafter"/>
</dbReference>
<feature type="domain" description="SRCR" evidence="8">
    <location>
        <begin position="74"/>
        <end position="172"/>
    </location>
</feature>
<dbReference type="GO" id="GO:0004252">
    <property type="term" value="F:serine-type endopeptidase activity"/>
    <property type="evidence" value="ECO:0007669"/>
    <property type="project" value="TreeGrafter"/>
</dbReference>
<evidence type="ECO:0000259" key="8">
    <source>
        <dbReference type="PROSITE" id="PS50287"/>
    </source>
</evidence>